<feature type="domain" description="SH3" evidence="5">
    <location>
        <begin position="232"/>
        <end position="291"/>
    </location>
</feature>
<dbReference type="PANTHER" id="PTHR47174">
    <property type="entry name" value="BRIDGING INTEGRATOR 3"/>
    <property type="match status" value="1"/>
</dbReference>
<gene>
    <name evidence="6" type="ORF">OFLC_LOCUS5222</name>
</gene>
<evidence type="ECO:0000313" key="7">
    <source>
        <dbReference type="Proteomes" id="UP000267606"/>
    </source>
</evidence>
<dbReference type="EMBL" id="UZAJ01004367">
    <property type="protein sequence ID" value="VDO42417.1"/>
    <property type="molecule type" value="Genomic_DNA"/>
</dbReference>
<proteinExistence type="predicted"/>
<dbReference type="AlphaFoldDB" id="A0A183HCL0"/>
<dbReference type="Proteomes" id="UP000267606">
    <property type="component" value="Unassembled WGS sequence"/>
</dbReference>
<keyword evidence="3" id="KW-0963">Cytoplasm</keyword>
<dbReference type="CDD" id="cd00174">
    <property type="entry name" value="SH3"/>
    <property type="match status" value="1"/>
</dbReference>
<evidence type="ECO:0000256" key="1">
    <source>
        <dbReference type="ARBA" id="ARBA00004496"/>
    </source>
</evidence>
<evidence type="ECO:0000256" key="3">
    <source>
        <dbReference type="ARBA" id="ARBA00022490"/>
    </source>
</evidence>
<feature type="domain" description="SH3" evidence="5">
    <location>
        <begin position="162"/>
        <end position="223"/>
    </location>
</feature>
<dbReference type="GO" id="GO:0015629">
    <property type="term" value="C:actin cytoskeleton"/>
    <property type="evidence" value="ECO:0007669"/>
    <property type="project" value="TreeGrafter"/>
</dbReference>
<dbReference type="Gene3D" id="2.30.30.40">
    <property type="entry name" value="SH3 Domains"/>
    <property type="match status" value="4"/>
</dbReference>
<reference evidence="6 7" key="2">
    <citation type="submission" date="2018-11" db="EMBL/GenBank/DDBJ databases">
        <authorList>
            <consortium name="Pathogen Informatics"/>
        </authorList>
    </citation>
    <scope>NUCLEOTIDE SEQUENCE [LARGE SCALE GENOMIC DNA]</scope>
</reference>
<dbReference type="PRINTS" id="PR00452">
    <property type="entry name" value="SH3DOMAIN"/>
</dbReference>
<feature type="domain" description="SH3" evidence="5">
    <location>
        <begin position="304"/>
        <end position="363"/>
    </location>
</feature>
<evidence type="ECO:0000256" key="4">
    <source>
        <dbReference type="PROSITE-ProRule" id="PRU00192"/>
    </source>
</evidence>
<dbReference type="PROSITE" id="PS50002">
    <property type="entry name" value="SH3"/>
    <property type="match status" value="3"/>
</dbReference>
<organism evidence="8">
    <name type="scientific">Onchocerca flexuosa</name>
    <dbReference type="NCBI Taxonomy" id="387005"/>
    <lineage>
        <taxon>Eukaryota</taxon>
        <taxon>Metazoa</taxon>
        <taxon>Ecdysozoa</taxon>
        <taxon>Nematoda</taxon>
        <taxon>Chromadorea</taxon>
        <taxon>Rhabditida</taxon>
        <taxon>Spirurina</taxon>
        <taxon>Spiruromorpha</taxon>
        <taxon>Filarioidea</taxon>
        <taxon>Onchocercidae</taxon>
        <taxon>Onchocerca</taxon>
    </lineage>
</organism>
<comment type="subcellular location">
    <subcellularLocation>
        <location evidence="1">Cytoplasm</location>
    </subcellularLocation>
</comment>
<dbReference type="InterPro" id="IPR046982">
    <property type="entry name" value="BIN3/RVS161-like"/>
</dbReference>
<dbReference type="Pfam" id="PF00018">
    <property type="entry name" value="SH3_1"/>
    <property type="match status" value="3"/>
</dbReference>
<evidence type="ECO:0000313" key="6">
    <source>
        <dbReference type="EMBL" id="VDO42417.1"/>
    </source>
</evidence>
<dbReference type="GO" id="GO:0051666">
    <property type="term" value="P:actin cortical patch localization"/>
    <property type="evidence" value="ECO:0007669"/>
    <property type="project" value="InterPro"/>
</dbReference>
<dbReference type="PANTHER" id="PTHR47174:SF3">
    <property type="entry name" value="BRIDGING INTEGRATOR 3"/>
    <property type="match status" value="1"/>
</dbReference>
<dbReference type="STRING" id="387005.A0A183HCL0"/>
<dbReference type="SUPFAM" id="SSF50044">
    <property type="entry name" value="SH3-domain"/>
    <property type="match status" value="4"/>
</dbReference>
<evidence type="ECO:0000313" key="8">
    <source>
        <dbReference type="WBParaSite" id="OFLC_0000522101-mRNA-1"/>
    </source>
</evidence>
<evidence type="ECO:0000256" key="2">
    <source>
        <dbReference type="ARBA" id="ARBA00022443"/>
    </source>
</evidence>
<dbReference type="PRINTS" id="PR00499">
    <property type="entry name" value="P67PHOX"/>
</dbReference>
<reference evidence="8" key="1">
    <citation type="submission" date="2016-06" db="UniProtKB">
        <authorList>
            <consortium name="WormBaseParasite"/>
        </authorList>
    </citation>
    <scope>IDENTIFICATION</scope>
</reference>
<name>A0A183HCL0_9BILA</name>
<dbReference type="SMART" id="SM00326">
    <property type="entry name" value="SH3"/>
    <property type="match status" value="3"/>
</dbReference>
<dbReference type="GO" id="GO:0005737">
    <property type="term" value="C:cytoplasm"/>
    <property type="evidence" value="ECO:0007669"/>
    <property type="project" value="UniProtKB-SubCell"/>
</dbReference>
<sequence length="410" mass="46165">GKFNAAFGTAKNVFDAVKKPEIQRKLITASKNETVRSAVSLLAKNEGARKVALNALQDERTLKTAYDIAQACDRQQQQKNLVNLKTIPSGTSISHDATSKFDAKKTPTSIYPSLPPLRDNVYNSDYKTTDNFTVTPNQPISQNFSQPNFTSETNAFTSVNQEEQPHGHAKFRYLASCFDELSAEPFDMIILEKKVDDQWVYALNKRTGKKGIIPLLYIDVKIPLPTVLSTPQIPFHALALFDFDSNVSGDLTFRANDEIYVIERINNDWLRGSIGMRQGIFPANYIREIPAPTTMTSESMNFHASAEYVNALYDYNSAIEDDLIFRAGDRIEVLEWVSKDWLRGKLNGKIGLVPRTYIEDCSRNDDAGKQLNVTKTVVTATKDYYNVSKDHLCFSKGDKIEVIEEVYSLI</sequence>
<dbReference type="WBParaSite" id="OFLC_0000522101-mRNA-1">
    <property type="protein sequence ID" value="OFLC_0000522101-mRNA-1"/>
    <property type="gene ID" value="OFLC_0000522101"/>
</dbReference>
<accession>A0A183HCL0</accession>
<protein>
    <submittedName>
        <fullName evidence="8">SH3 domain-containing protein</fullName>
    </submittedName>
</protein>
<dbReference type="InterPro" id="IPR001452">
    <property type="entry name" value="SH3_domain"/>
</dbReference>
<dbReference type="InterPro" id="IPR036028">
    <property type="entry name" value="SH3-like_dom_sf"/>
</dbReference>
<keyword evidence="7" id="KW-1185">Reference proteome</keyword>
<keyword evidence="2 4" id="KW-0728">SH3 domain</keyword>
<dbReference type="GO" id="GO:0006897">
    <property type="term" value="P:endocytosis"/>
    <property type="evidence" value="ECO:0007669"/>
    <property type="project" value="InterPro"/>
</dbReference>
<evidence type="ECO:0000259" key="5">
    <source>
        <dbReference type="PROSITE" id="PS50002"/>
    </source>
</evidence>